<proteinExistence type="predicted"/>
<organism evidence="2 3">
    <name type="scientific">Adineta ricciae</name>
    <name type="common">Rotifer</name>
    <dbReference type="NCBI Taxonomy" id="249248"/>
    <lineage>
        <taxon>Eukaryota</taxon>
        <taxon>Metazoa</taxon>
        <taxon>Spiralia</taxon>
        <taxon>Gnathifera</taxon>
        <taxon>Rotifera</taxon>
        <taxon>Eurotatoria</taxon>
        <taxon>Bdelloidea</taxon>
        <taxon>Adinetida</taxon>
        <taxon>Adinetidae</taxon>
        <taxon>Adineta</taxon>
    </lineage>
</organism>
<gene>
    <name evidence="2" type="ORF">EDS130_LOCUS46094</name>
</gene>
<dbReference type="AlphaFoldDB" id="A0A815X4J5"/>
<evidence type="ECO:0000313" key="3">
    <source>
        <dbReference type="Proteomes" id="UP000663852"/>
    </source>
</evidence>
<dbReference type="EMBL" id="CAJNOJ010001518">
    <property type="protein sequence ID" value="CAF1552448.1"/>
    <property type="molecule type" value="Genomic_DNA"/>
</dbReference>
<name>A0A815X4J5_ADIRI</name>
<comment type="caution">
    <text evidence="2">The sequence shown here is derived from an EMBL/GenBank/DDBJ whole genome shotgun (WGS) entry which is preliminary data.</text>
</comment>
<keyword evidence="1" id="KW-1133">Transmembrane helix</keyword>
<accession>A0A815X4J5</accession>
<protein>
    <submittedName>
        <fullName evidence="2">Uncharacterized protein</fullName>
    </submittedName>
</protein>
<feature type="transmembrane region" description="Helical" evidence="1">
    <location>
        <begin position="6"/>
        <end position="30"/>
    </location>
</feature>
<dbReference type="Proteomes" id="UP000663852">
    <property type="component" value="Unassembled WGS sequence"/>
</dbReference>
<reference evidence="2" key="1">
    <citation type="submission" date="2021-02" db="EMBL/GenBank/DDBJ databases">
        <authorList>
            <person name="Nowell W R."/>
        </authorList>
    </citation>
    <scope>NUCLEOTIDE SEQUENCE</scope>
</reference>
<keyword evidence="1" id="KW-0812">Transmembrane</keyword>
<evidence type="ECO:0000313" key="2">
    <source>
        <dbReference type="EMBL" id="CAF1552448.1"/>
    </source>
</evidence>
<keyword evidence="1" id="KW-0472">Membrane</keyword>
<evidence type="ECO:0000256" key="1">
    <source>
        <dbReference type="SAM" id="Phobius"/>
    </source>
</evidence>
<sequence>MCERTKFLLMIILEIPAILLSIVILVYFVLDRQARSKLKNHGWIVLLGELRFVPLYFYELPEPMSVTNIVTKKPMPILSSSP</sequence>